<sequence length="29" mass="3435">SKKGIRTPKEEIEVIRQRLKKAKEIAKEK</sequence>
<feature type="non-terminal residue" evidence="1">
    <location>
        <position position="1"/>
    </location>
</feature>
<comment type="caution">
    <text evidence="1">The sequence shown here is derived from an EMBL/GenBank/DDBJ whole genome shotgun (WGS) entry which is preliminary data.</text>
</comment>
<accession>X1E3W1</accession>
<organism evidence="1">
    <name type="scientific">marine sediment metagenome</name>
    <dbReference type="NCBI Taxonomy" id="412755"/>
    <lineage>
        <taxon>unclassified sequences</taxon>
        <taxon>metagenomes</taxon>
        <taxon>ecological metagenomes</taxon>
    </lineage>
</organism>
<gene>
    <name evidence="1" type="ORF">S01H4_37874</name>
</gene>
<protein>
    <submittedName>
        <fullName evidence="1">Uncharacterized protein</fullName>
    </submittedName>
</protein>
<dbReference type="AlphaFoldDB" id="X1E3W1"/>
<reference evidence="1" key="1">
    <citation type="journal article" date="2014" name="Front. Microbiol.">
        <title>High frequency of phylogenetically diverse reductive dehalogenase-homologous genes in deep subseafloor sedimentary metagenomes.</title>
        <authorList>
            <person name="Kawai M."/>
            <person name="Futagami T."/>
            <person name="Toyoda A."/>
            <person name="Takaki Y."/>
            <person name="Nishi S."/>
            <person name="Hori S."/>
            <person name="Arai W."/>
            <person name="Tsubouchi T."/>
            <person name="Morono Y."/>
            <person name="Uchiyama I."/>
            <person name="Ito T."/>
            <person name="Fujiyama A."/>
            <person name="Inagaki F."/>
            <person name="Takami H."/>
        </authorList>
    </citation>
    <scope>NUCLEOTIDE SEQUENCE</scope>
    <source>
        <strain evidence="1">Expedition CK06-06</strain>
    </source>
</reference>
<evidence type="ECO:0000313" key="1">
    <source>
        <dbReference type="EMBL" id="GAH03348.1"/>
    </source>
</evidence>
<name>X1E3W1_9ZZZZ</name>
<proteinExistence type="predicted"/>
<dbReference type="EMBL" id="BART01020375">
    <property type="protein sequence ID" value="GAH03348.1"/>
    <property type="molecule type" value="Genomic_DNA"/>
</dbReference>